<reference evidence="1" key="1">
    <citation type="submission" date="2021-07" db="EMBL/GenBank/DDBJ databases">
        <title>Pseudohoeflea marina sp. nov. a polyhydroxyalcanoate-producing bacterium.</title>
        <authorList>
            <person name="Zheng W."/>
            <person name="Yu S."/>
            <person name="Huang Y."/>
        </authorList>
    </citation>
    <scope>NUCLEOTIDE SEQUENCE</scope>
    <source>
        <strain evidence="1">DP4N28-3</strain>
    </source>
</reference>
<keyword evidence="2" id="KW-1185">Reference proteome</keyword>
<sequence>MNKYRKFFAALIGVSALMAMRQFDVEVMGFEPIVLEMIVSALTAAGVYQVPNRSE</sequence>
<accession>A0ABS6WTP6</accession>
<comment type="caution">
    <text evidence="1">The sequence shown here is derived from an EMBL/GenBank/DDBJ whole genome shotgun (WGS) entry which is preliminary data.</text>
</comment>
<gene>
    <name evidence="1" type="ORF">KY465_18110</name>
</gene>
<organism evidence="1 2">
    <name type="scientific">Pseudohoeflea coraliihabitans</name>
    <dbReference type="NCBI Taxonomy" id="2860393"/>
    <lineage>
        <taxon>Bacteria</taxon>
        <taxon>Pseudomonadati</taxon>
        <taxon>Pseudomonadota</taxon>
        <taxon>Alphaproteobacteria</taxon>
        <taxon>Hyphomicrobiales</taxon>
        <taxon>Rhizobiaceae</taxon>
        <taxon>Pseudohoeflea</taxon>
    </lineage>
</organism>
<evidence type="ECO:0000313" key="1">
    <source>
        <dbReference type="EMBL" id="MBW3099200.1"/>
    </source>
</evidence>
<evidence type="ECO:0008006" key="3">
    <source>
        <dbReference type="Google" id="ProtNLM"/>
    </source>
</evidence>
<proteinExistence type="predicted"/>
<dbReference type="RefSeq" id="WP_219203532.1">
    <property type="nucleotide sequence ID" value="NZ_JAHWQX010000006.1"/>
</dbReference>
<evidence type="ECO:0000313" key="2">
    <source>
        <dbReference type="Proteomes" id="UP001430804"/>
    </source>
</evidence>
<name>A0ABS6WTP6_9HYPH</name>
<protein>
    <recommendedName>
        <fullName evidence="3">Holin</fullName>
    </recommendedName>
</protein>
<dbReference type="Proteomes" id="UP001430804">
    <property type="component" value="Unassembled WGS sequence"/>
</dbReference>
<dbReference type="EMBL" id="JAHWQX010000006">
    <property type="protein sequence ID" value="MBW3099200.1"/>
    <property type="molecule type" value="Genomic_DNA"/>
</dbReference>